<evidence type="ECO:0000313" key="1">
    <source>
        <dbReference type="EMBL" id="CAI9302232.1"/>
    </source>
</evidence>
<dbReference type="Proteomes" id="UP001177003">
    <property type="component" value="Chromosome 9"/>
</dbReference>
<dbReference type="EMBL" id="OX465085">
    <property type="protein sequence ID" value="CAI9302232.1"/>
    <property type="molecule type" value="Genomic_DNA"/>
</dbReference>
<keyword evidence="2" id="KW-1185">Reference proteome</keyword>
<name>A0AA36ENC6_LACSI</name>
<dbReference type="AlphaFoldDB" id="A0AA36ENC6"/>
<organism evidence="1 2">
    <name type="scientific">Lactuca saligna</name>
    <name type="common">Willowleaf lettuce</name>
    <dbReference type="NCBI Taxonomy" id="75948"/>
    <lineage>
        <taxon>Eukaryota</taxon>
        <taxon>Viridiplantae</taxon>
        <taxon>Streptophyta</taxon>
        <taxon>Embryophyta</taxon>
        <taxon>Tracheophyta</taxon>
        <taxon>Spermatophyta</taxon>
        <taxon>Magnoliopsida</taxon>
        <taxon>eudicotyledons</taxon>
        <taxon>Gunneridae</taxon>
        <taxon>Pentapetalae</taxon>
        <taxon>asterids</taxon>
        <taxon>campanulids</taxon>
        <taxon>Asterales</taxon>
        <taxon>Asteraceae</taxon>
        <taxon>Cichorioideae</taxon>
        <taxon>Cichorieae</taxon>
        <taxon>Lactucinae</taxon>
        <taxon>Lactuca</taxon>
    </lineage>
</organism>
<accession>A0AA36ENC6</accession>
<evidence type="ECO:0000313" key="2">
    <source>
        <dbReference type="Proteomes" id="UP001177003"/>
    </source>
</evidence>
<reference evidence="1" key="1">
    <citation type="submission" date="2023-04" db="EMBL/GenBank/DDBJ databases">
        <authorList>
            <person name="Vijverberg K."/>
            <person name="Xiong W."/>
            <person name="Schranz E."/>
        </authorList>
    </citation>
    <scope>NUCLEOTIDE SEQUENCE</scope>
</reference>
<proteinExistence type="predicted"/>
<protein>
    <submittedName>
        <fullName evidence="1">Uncharacterized protein</fullName>
    </submittedName>
</protein>
<gene>
    <name evidence="1" type="ORF">LSALG_LOCUS40728</name>
</gene>
<sequence length="96" mass="11064">MLCHLMMLHEIRDVVATRDGRLRFELQNGVVEYGETEFCLISGLRYGPYVDVINTKCNKKNCITESVVPKCIIGWDTDMCIPSVVYELADNVYNWN</sequence>